<accession>A0A6P6UC02</accession>
<dbReference type="Proteomes" id="UP001652660">
    <property type="component" value="Chromosome 9e"/>
</dbReference>
<proteinExistence type="inferred from homology"/>
<evidence type="ECO:0000313" key="5">
    <source>
        <dbReference type="RefSeq" id="XP_027088013.2"/>
    </source>
</evidence>
<dbReference type="InterPro" id="IPR018467">
    <property type="entry name" value="CCT_CS"/>
</dbReference>
<dbReference type="GO" id="GO:2000022">
    <property type="term" value="P:regulation of jasmonic acid mediated signaling pathway"/>
    <property type="evidence" value="ECO:0007669"/>
    <property type="project" value="UniProtKB-UniRule"/>
</dbReference>
<organism evidence="4 5">
    <name type="scientific">Coffea arabica</name>
    <name type="common">Arabian coffee</name>
    <dbReference type="NCBI Taxonomy" id="13443"/>
    <lineage>
        <taxon>Eukaryota</taxon>
        <taxon>Viridiplantae</taxon>
        <taxon>Streptophyta</taxon>
        <taxon>Embryophyta</taxon>
        <taxon>Tracheophyta</taxon>
        <taxon>Spermatophyta</taxon>
        <taxon>Magnoliopsida</taxon>
        <taxon>eudicotyledons</taxon>
        <taxon>Gunneridae</taxon>
        <taxon>Pentapetalae</taxon>
        <taxon>asterids</taxon>
        <taxon>lamiids</taxon>
        <taxon>Gentianales</taxon>
        <taxon>Rubiaceae</taxon>
        <taxon>Ixoroideae</taxon>
        <taxon>Gardenieae complex</taxon>
        <taxon>Bertiereae - Coffeeae clade</taxon>
        <taxon>Coffeeae</taxon>
        <taxon>Coffea</taxon>
    </lineage>
</organism>
<sequence>MYEVLSTSCAFQIFNYVLTQSLLTFSWIIDHFTFLVISMRGNYNLELRLLPAAAGGFGLPDWCGKEEEEEQQMTIFYNGQVAVCDVTELQARAIISFASREMEEKSRTPSSSSEPSSPVLQSPIYGPAAGLSMKRSLQRFLQKRKNRIQAAFPYHHL</sequence>
<dbReference type="AlphaFoldDB" id="A0A6P6UC02"/>
<dbReference type="GeneID" id="113709450"/>
<keyword evidence="4" id="KW-1185">Reference proteome</keyword>
<dbReference type="PANTHER" id="PTHR33077:SF17">
    <property type="entry name" value="PROTEIN TIFY 5B"/>
    <property type="match status" value="1"/>
</dbReference>
<comment type="similarity">
    <text evidence="1 2">Belongs to the TIFY/JAZ family.</text>
</comment>
<evidence type="ECO:0000313" key="4">
    <source>
        <dbReference type="Proteomes" id="UP001652660"/>
    </source>
</evidence>
<comment type="subcellular location">
    <subcellularLocation>
        <location evidence="2">Nucleus</location>
    </subcellularLocation>
</comment>
<dbReference type="PANTHER" id="PTHR33077">
    <property type="entry name" value="PROTEIN TIFY 4A-RELATED-RELATED"/>
    <property type="match status" value="1"/>
</dbReference>
<dbReference type="Pfam" id="PF09425">
    <property type="entry name" value="Jas_motif"/>
    <property type="match status" value="1"/>
</dbReference>
<gene>
    <name evidence="5" type="primary">LOC113709450</name>
</gene>
<comment type="domain">
    <text evidence="2">The jas domain is required for interaction with COI1.</text>
</comment>
<reference evidence="5" key="2">
    <citation type="submission" date="2025-08" db="UniProtKB">
        <authorList>
            <consortium name="RefSeq"/>
        </authorList>
    </citation>
    <scope>IDENTIFICATION</scope>
    <source>
        <tissue evidence="5">Leaves</tissue>
    </source>
</reference>
<dbReference type="InterPro" id="IPR010399">
    <property type="entry name" value="Tify_dom"/>
</dbReference>
<evidence type="ECO:0000256" key="1">
    <source>
        <dbReference type="ARBA" id="ARBA00008614"/>
    </source>
</evidence>
<name>A0A6P6UC02_COFAR</name>
<dbReference type="SMART" id="SM00979">
    <property type="entry name" value="TIFY"/>
    <property type="match status" value="1"/>
</dbReference>
<keyword evidence="2" id="KW-1184">Jasmonic acid signaling pathway</keyword>
<feature type="domain" description="Tify" evidence="3">
    <location>
        <begin position="66"/>
        <end position="100"/>
    </location>
</feature>
<dbReference type="PROSITE" id="PS51320">
    <property type="entry name" value="TIFY"/>
    <property type="match status" value="1"/>
</dbReference>
<dbReference type="GO" id="GO:0031347">
    <property type="term" value="P:regulation of defense response"/>
    <property type="evidence" value="ECO:0007669"/>
    <property type="project" value="UniProtKB-UniRule"/>
</dbReference>
<dbReference type="OrthoDB" id="782771at2759"/>
<dbReference type="RefSeq" id="XP_027088013.2">
    <property type="nucleotide sequence ID" value="XM_027232212.2"/>
</dbReference>
<comment type="function">
    <text evidence="2">Repressor of jasmonate responses.</text>
</comment>
<evidence type="ECO:0000259" key="3">
    <source>
        <dbReference type="PROSITE" id="PS51320"/>
    </source>
</evidence>
<keyword evidence="2" id="KW-0539">Nucleus</keyword>
<dbReference type="GO" id="GO:0005634">
    <property type="term" value="C:nucleus"/>
    <property type="evidence" value="ECO:0007669"/>
    <property type="project" value="UniProtKB-SubCell"/>
</dbReference>
<dbReference type="InterPro" id="IPR040390">
    <property type="entry name" value="TIFY/JAZ"/>
</dbReference>
<dbReference type="Pfam" id="PF06200">
    <property type="entry name" value="tify"/>
    <property type="match status" value="1"/>
</dbReference>
<protein>
    <recommendedName>
        <fullName evidence="2">Protein TIFY</fullName>
    </recommendedName>
    <alternativeName>
        <fullName evidence="2">Jasmonate ZIM domain-containing protein</fullName>
    </alternativeName>
</protein>
<evidence type="ECO:0000256" key="2">
    <source>
        <dbReference type="RuleBase" id="RU369065"/>
    </source>
</evidence>
<dbReference type="GO" id="GO:0009611">
    <property type="term" value="P:response to wounding"/>
    <property type="evidence" value="ECO:0007669"/>
    <property type="project" value="UniProtKB-UniRule"/>
</dbReference>
<reference evidence="4" key="1">
    <citation type="journal article" date="2025" name="Foods">
        <title>Unveiling the Microbial Signatures of Arabica Coffee Cherries: Insights into Ripeness Specific Diversity, Functional Traits, and Implications for Quality and Safety.</title>
        <authorList>
            <consortium name="RefSeq"/>
            <person name="Tenea G.N."/>
            <person name="Cifuentes V."/>
            <person name="Reyes P."/>
            <person name="Cevallos-Vallejos M."/>
        </authorList>
    </citation>
    <scope>NUCLEOTIDE SEQUENCE [LARGE SCALE GENOMIC DNA]</scope>
</reference>